<organism evidence="1">
    <name type="scientific">marine metagenome</name>
    <dbReference type="NCBI Taxonomy" id="408172"/>
    <lineage>
        <taxon>unclassified sequences</taxon>
        <taxon>metagenomes</taxon>
        <taxon>ecological metagenomes</taxon>
    </lineage>
</organism>
<dbReference type="AlphaFoldDB" id="A0A382W1A1"/>
<protein>
    <submittedName>
        <fullName evidence="1">Uncharacterized protein</fullName>
    </submittedName>
</protein>
<feature type="non-terminal residue" evidence="1">
    <location>
        <position position="1"/>
    </location>
</feature>
<dbReference type="EMBL" id="UINC01156287">
    <property type="protein sequence ID" value="SVD52616.1"/>
    <property type="molecule type" value="Genomic_DNA"/>
</dbReference>
<name>A0A382W1A1_9ZZZZ</name>
<sequence length="113" mass="13332">VAKFKNTSEWIPNYIPSCCHFKGHGGIHFAHFRTSNLKNYVRDAMANGQPFLDSEVNRYLICNHFTPCTTRTNTAIHLTWNDYNYSTEYFREKENLPSDLWTEFKCSSFDLHE</sequence>
<accession>A0A382W1A1</accession>
<evidence type="ECO:0000313" key="1">
    <source>
        <dbReference type="EMBL" id="SVD52616.1"/>
    </source>
</evidence>
<proteinExistence type="predicted"/>
<reference evidence="1" key="1">
    <citation type="submission" date="2018-05" db="EMBL/GenBank/DDBJ databases">
        <authorList>
            <person name="Lanie J.A."/>
            <person name="Ng W.-L."/>
            <person name="Kazmierczak K.M."/>
            <person name="Andrzejewski T.M."/>
            <person name="Davidsen T.M."/>
            <person name="Wayne K.J."/>
            <person name="Tettelin H."/>
            <person name="Glass J.I."/>
            <person name="Rusch D."/>
            <person name="Podicherti R."/>
            <person name="Tsui H.-C.T."/>
            <person name="Winkler M.E."/>
        </authorList>
    </citation>
    <scope>NUCLEOTIDE SEQUENCE</scope>
</reference>
<gene>
    <name evidence="1" type="ORF">METZ01_LOCUS405470</name>
</gene>